<protein>
    <recommendedName>
        <fullName evidence="13">Disease resistance R13L4/SHOC-2-like LRR domain-containing protein</fullName>
    </recommendedName>
</protein>
<keyword evidence="11" id="KW-0325">Glycoprotein</keyword>
<evidence type="ECO:0000313" key="14">
    <source>
        <dbReference type="EMBL" id="HGS86006.1"/>
    </source>
</evidence>
<dbReference type="AlphaFoldDB" id="A0A7C4KXD6"/>
<evidence type="ECO:0000256" key="8">
    <source>
        <dbReference type="ARBA" id="ARBA00022989"/>
    </source>
</evidence>
<dbReference type="SMART" id="SM00369">
    <property type="entry name" value="LRR_TYP"/>
    <property type="match status" value="8"/>
</dbReference>
<dbReference type="SUPFAM" id="SSF52058">
    <property type="entry name" value="L domain-like"/>
    <property type="match status" value="2"/>
</dbReference>
<evidence type="ECO:0000256" key="4">
    <source>
        <dbReference type="ARBA" id="ARBA00022614"/>
    </source>
</evidence>
<organism evidence="14">
    <name type="scientific">Bellilinea caldifistulae</name>
    <dbReference type="NCBI Taxonomy" id="360411"/>
    <lineage>
        <taxon>Bacteria</taxon>
        <taxon>Bacillati</taxon>
        <taxon>Chloroflexota</taxon>
        <taxon>Anaerolineae</taxon>
        <taxon>Anaerolineales</taxon>
        <taxon>Anaerolineaceae</taxon>
        <taxon>Bellilinea</taxon>
    </lineage>
</organism>
<dbReference type="Pfam" id="PF23598">
    <property type="entry name" value="LRR_14"/>
    <property type="match status" value="1"/>
</dbReference>
<dbReference type="InterPro" id="IPR003591">
    <property type="entry name" value="Leu-rich_rpt_typical-subtyp"/>
</dbReference>
<keyword evidence="9" id="KW-0472">Membrane</keyword>
<reference evidence="14" key="1">
    <citation type="journal article" date="2020" name="mSystems">
        <title>Genome- and Community-Level Interaction Insights into Carbon Utilization and Element Cycling Functions of Hydrothermarchaeota in Hydrothermal Sediment.</title>
        <authorList>
            <person name="Zhou Z."/>
            <person name="Liu Y."/>
            <person name="Xu W."/>
            <person name="Pan J."/>
            <person name="Luo Z.H."/>
            <person name="Li M."/>
        </authorList>
    </citation>
    <scope>NUCLEOTIDE SEQUENCE [LARGE SCALE GENOMIC DNA]</scope>
    <source>
        <strain evidence="14">SpSt-556</strain>
    </source>
</reference>
<evidence type="ECO:0000256" key="3">
    <source>
        <dbReference type="ARBA" id="ARBA00022475"/>
    </source>
</evidence>
<dbReference type="Gene3D" id="3.80.10.10">
    <property type="entry name" value="Ribonuclease Inhibitor"/>
    <property type="match status" value="4"/>
</dbReference>
<evidence type="ECO:0000256" key="10">
    <source>
        <dbReference type="ARBA" id="ARBA00023170"/>
    </source>
</evidence>
<name>A0A7C4KXD6_9CHLR</name>
<keyword evidence="5" id="KW-0812">Transmembrane</keyword>
<dbReference type="InterPro" id="IPR055414">
    <property type="entry name" value="LRR_R13L4/SHOC2-like"/>
</dbReference>
<keyword evidence="4" id="KW-0433">Leucine-rich repeat</keyword>
<dbReference type="InterPro" id="IPR032675">
    <property type="entry name" value="LRR_dom_sf"/>
</dbReference>
<accession>A0A7C4KXD6</accession>
<keyword evidence="6" id="KW-0732">Signal</keyword>
<dbReference type="GO" id="GO:0005886">
    <property type="term" value="C:plasma membrane"/>
    <property type="evidence" value="ECO:0007669"/>
    <property type="project" value="UniProtKB-SubCell"/>
</dbReference>
<dbReference type="InterPro" id="IPR025875">
    <property type="entry name" value="Leu-rich_rpt_4"/>
</dbReference>
<dbReference type="PRINTS" id="PR00019">
    <property type="entry name" value="LEURICHRPT"/>
</dbReference>
<keyword evidence="10" id="KW-0675">Receptor</keyword>
<dbReference type="PANTHER" id="PTHR27004">
    <property type="entry name" value="RECEPTOR-LIKE PROTEIN 12 ISOFORM X1"/>
    <property type="match status" value="1"/>
</dbReference>
<evidence type="ECO:0000256" key="11">
    <source>
        <dbReference type="ARBA" id="ARBA00023180"/>
    </source>
</evidence>
<evidence type="ECO:0000256" key="2">
    <source>
        <dbReference type="ARBA" id="ARBA00004479"/>
    </source>
</evidence>
<comment type="subcellular location">
    <subcellularLocation>
        <location evidence="1">Cell membrane</location>
    </subcellularLocation>
    <subcellularLocation>
        <location evidence="12">Endomembrane system</location>
        <topology evidence="12">Single-pass membrane protein</topology>
    </subcellularLocation>
    <subcellularLocation>
        <location evidence="2">Membrane</location>
        <topology evidence="2">Single-pass type I membrane protein</topology>
    </subcellularLocation>
</comment>
<proteinExistence type="predicted"/>
<dbReference type="Pfam" id="PF00560">
    <property type="entry name" value="LRR_1"/>
    <property type="match status" value="5"/>
</dbReference>
<keyword evidence="8" id="KW-1133">Transmembrane helix</keyword>
<evidence type="ECO:0000256" key="1">
    <source>
        <dbReference type="ARBA" id="ARBA00004236"/>
    </source>
</evidence>
<dbReference type="GO" id="GO:0012505">
    <property type="term" value="C:endomembrane system"/>
    <property type="evidence" value="ECO:0007669"/>
    <property type="project" value="UniProtKB-SubCell"/>
</dbReference>
<keyword evidence="3" id="KW-1003">Cell membrane</keyword>
<dbReference type="EMBL" id="DSXR01000003">
    <property type="protein sequence ID" value="HGS86006.1"/>
    <property type="molecule type" value="Genomic_DNA"/>
</dbReference>
<feature type="domain" description="Disease resistance R13L4/SHOC-2-like LRR" evidence="13">
    <location>
        <begin position="148"/>
        <end position="255"/>
    </location>
</feature>
<evidence type="ECO:0000256" key="9">
    <source>
        <dbReference type="ARBA" id="ARBA00023136"/>
    </source>
</evidence>
<sequence length="662" mass="73045">MGKQELLKNPENKSKRIRQPRLEDGMKSLLNFLVIVGMLLSLLGAEAVSADDFSCSSVTDVPVVECEALVALYNSTNGAGWTNRNNWLETVTVGNWYGITVESGHVVVLVLPDNNLEGSLPSQIGHLTELWGLDLSYNKLFNYIPPEIGNFRIIKEISLSNNNLSGPIPTEIGELKTLQVLKLQHNHLEGIIPSSIGELSELTALDLSYNNLQGAIPREIGQLSNLMVLVLNFDNLEGNIPAEIGNLTKLRIFEAISNRLDGNIPSEIGNITDLFHLFLAENNLSGNIPPALGNLQNLEVLYLSFNHLSGEIPVELSNASSLRTLYLRGNHLTGFIPEELGNLTNLRDLDLAANQLSGNIPASLGNLLNLESLELCDNHLSGTIPNELGNLVKLWNLRLCNNELSGSIPSWLGNLQNLQYLILSGNNFDGDIPPEIQNLMNLRPLVVNSLLDVQVGLINLSNHLHIEKTLDLAYNFLKVPDGYPESGNAFHQFLYQRDPDWHLRQAVSQQIAPDSGGTITSRDGAVQVQVPKDALDDTVTFTFIPQAQPSQSSGELAFANQSFQLIAENSSGSRVRVFDQPLTVTISYNEADLGGASEDDLRLFYWDEESSAWKDAATTCTPPSIYRRNLEENRFSVDICHLTEFGVFVSPQVKVYLPLVRR</sequence>
<dbReference type="FunFam" id="3.80.10.10:FF:000400">
    <property type="entry name" value="Nuclear pore complex protein NUP107"/>
    <property type="match status" value="1"/>
</dbReference>
<keyword evidence="7" id="KW-0677">Repeat</keyword>
<evidence type="ECO:0000256" key="5">
    <source>
        <dbReference type="ARBA" id="ARBA00022692"/>
    </source>
</evidence>
<dbReference type="FunFam" id="3.80.10.10:FF:000095">
    <property type="entry name" value="LRR receptor-like serine/threonine-protein kinase GSO1"/>
    <property type="match status" value="1"/>
</dbReference>
<dbReference type="InterPro" id="IPR001611">
    <property type="entry name" value="Leu-rich_rpt"/>
</dbReference>
<evidence type="ECO:0000256" key="6">
    <source>
        <dbReference type="ARBA" id="ARBA00022729"/>
    </source>
</evidence>
<dbReference type="GO" id="GO:0009653">
    <property type="term" value="P:anatomical structure morphogenesis"/>
    <property type="evidence" value="ECO:0007669"/>
    <property type="project" value="UniProtKB-ARBA"/>
</dbReference>
<evidence type="ECO:0000259" key="13">
    <source>
        <dbReference type="Pfam" id="PF23598"/>
    </source>
</evidence>
<dbReference type="PANTHER" id="PTHR27004:SF203">
    <property type="entry name" value="LEUCINE-RICH REPEAT-CONTAINING N-TERMINAL PLANT-TYPE DOMAIN-CONTAINING PROTEIN"/>
    <property type="match status" value="1"/>
</dbReference>
<evidence type="ECO:0000256" key="7">
    <source>
        <dbReference type="ARBA" id="ARBA00022737"/>
    </source>
</evidence>
<evidence type="ECO:0000256" key="12">
    <source>
        <dbReference type="ARBA" id="ARBA00037847"/>
    </source>
</evidence>
<comment type="caution">
    <text evidence="14">The sequence shown here is derived from an EMBL/GenBank/DDBJ whole genome shotgun (WGS) entry which is preliminary data.</text>
</comment>
<dbReference type="Pfam" id="PF12799">
    <property type="entry name" value="LRR_4"/>
    <property type="match status" value="1"/>
</dbReference>
<gene>
    <name evidence="14" type="ORF">ENT17_00125</name>
</gene>